<evidence type="ECO:0000256" key="5">
    <source>
        <dbReference type="SAM" id="MobiDB-lite"/>
    </source>
</evidence>
<dbReference type="PANTHER" id="PTHR30532:SF29">
    <property type="entry name" value="FE(3+) DICITRATE-BINDING PERIPLASMIC PROTEIN"/>
    <property type="match status" value="1"/>
</dbReference>
<dbReference type="RefSeq" id="WP_013623207.1">
    <property type="nucleotide sequence ID" value="NC_015170.1"/>
</dbReference>
<evidence type="ECO:0000259" key="6">
    <source>
        <dbReference type="PROSITE" id="PS50983"/>
    </source>
</evidence>
<dbReference type="GO" id="GO:0030288">
    <property type="term" value="C:outer membrane-bounded periplasmic space"/>
    <property type="evidence" value="ECO:0007669"/>
    <property type="project" value="TreeGrafter"/>
</dbReference>
<protein>
    <submittedName>
        <fullName evidence="7">ABC-type transporter, periplasmic subunit</fullName>
    </submittedName>
</protein>
<dbReference type="OrthoDB" id="9793175at2"/>
<keyword evidence="7" id="KW-0614">Plasmid</keyword>
<gene>
    <name evidence="7" type="ordered locus">Deipr_2587</name>
</gene>
<feature type="region of interest" description="Disordered" evidence="5">
    <location>
        <begin position="52"/>
        <end position="72"/>
    </location>
</feature>
<keyword evidence="4" id="KW-0732">Signal</keyword>
<comment type="similarity">
    <text evidence="2">Belongs to the bacterial solute-binding protein 8 family.</text>
</comment>
<dbReference type="Gene3D" id="3.40.50.1980">
    <property type="entry name" value="Nitrogenase molybdenum iron protein domain"/>
    <property type="match status" value="2"/>
</dbReference>
<dbReference type="Proteomes" id="UP000007718">
    <property type="component" value="Plasmid pDEIPR03"/>
</dbReference>
<proteinExistence type="inferred from homology"/>
<evidence type="ECO:0000313" key="7">
    <source>
        <dbReference type="EMBL" id="ADY27701.1"/>
    </source>
</evidence>
<dbReference type="HOGENOM" id="CLU_038034_0_1_0"/>
<dbReference type="SUPFAM" id="SSF53807">
    <property type="entry name" value="Helical backbone' metal receptor"/>
    <property type="match status" value="1"/>
</dbReference>
<comment type="subcellular location">
    <subcellularLocation>
        <location evidence="1">Cell envelope</location>
    </subcellularLocation>
</comment>
<keyword evidence="3" id="KW-0813">Transport</keyword>
<dbReference type="AlphaFoldDB" id="F0RQZ2"/>
<feature type="compositionally biased region" description="Low complexity" evidence="5">
    <location>
        <begin position="52"/>
        <end position="65"/>
    </location>
</feature>
<feature type="domain" description="Fe/B12 periplasmic-binding" evidence="6">
    <location>
        <begin position="76"/>
        <end position="337"/>
    </location>
</feature>
<evidence type="ECO:0000313" key="8">
    <source>
        <dbReference type="Proteomes" id="UP000007718"/>
    </source>
</evidence>
<evidence type="ECO:0000256" key="3">
    <source>
        <dbReference type="ARBA" id="ARBA00022448"/>
    </source>
</evidence>
<reference evidence="7 8" key="2">
    <citation type="journal article" date="2012" name="Stand. Genomic Sci.">
        <title>Complete genome sequence of the orange-red pigmented, radioresistant Deinococcus proteolyticus type strain (MRP(T)).</title>
        <authorList>
            <person name="Copeland A."/>
            <person name="Zeytun A."/>
            <person name="Yassawong M."/>
            <person name="Nolan M."/>
            <person name="Lucas S."/>
            <person name="Hammon N."/>
            <person name="Deshpande S."/>
            <person name="Cheng J.F."/>
            <person name="Han C."/>
            <person name="Tapia R."/>
            <person name="Goodwin L.A."/>
            <person name="Pitluck S."/>
            <person name="Mavromatis K."/>
            <person name="Liolios K."/>
            <person name="Pagani I."/>
            <person name="Ivanova N."/>
            <person name="Mikhailova N."/>
            <person name="Pati A."/>
            <person name="Chen A."/>
            <person name="Palaniappan K."/>
            <person name="Land M."/>
            <person name="Hauser L."/>
            <person name="Jeffries C.D."/>
            <person name="Brambilla E.M."/>
            <person name="Rohde M."/>
            <person name="Sikorski J."/>
            <person name="Pukall R."/>
            <person name="Goker M."/>
            <person name="Detter J.C."/>
            <person name="Woyke T."/>
            <person name="Bristow J."/>
            <person name="Eisen J.A."/>
            <person name="Markowitz V."/>
            <person name="Hugenholtz P."/>
            <person name="Kyrpides N.C."/>
            <person name="Klenk H.P."/>
            <person name="Lapidus A."/>
        </authorList>
    </citation>
    <scope>NUCLEOTIDE SEQUENCE [LARGE SCALE GENOMIC DNA]</scope>
    <source>
        <strain evidence="8">ATCC 35074 / DSM 20540 / JCM 6276 / NBRC 101906 / NCIMB 13154 / VKM Ac-1939 / CCM 2703 / MRP</strain>
        <plasmid evidence="8">Plasmid pDEIPR03</plasmid>
    </source>
</reference>
<sequence length="348" mass="36501">MTHLAPLAPFRLSRFSPALGLSTLLLACSPQPGGQTGSGAAAAQAAAPATSQAAGAEPAASGTATSRADDQEATPRVVALEYSYLDMLAALGVQPVGGALGNTGAERGAPAYLQEYLQGVADVGTRAQPSLEAISALKPDLILADSKTHAEVLPALHKLARTQDYPNRSASYDDVMEQLRSVGELTGRREQASGELDRQAALLASVKSVASAGAPPVLVGAATPEGFWVHSDQSFAGSLFEKVGRRNVARAQDGEVIYQVSLEGLAALNPPSLVLMTAQDETPITVKWAANPLWQGLDAVRANRVYEVDRDLWSRSRGPLSIERIFGQMRDSGLLMNEAPAPGFRARP</sequence>
<accession>F0RQZ2</accession>
<reference evidence="8" key="1">
    <citation type="submission" date="2011-02" db="EMBL/GenBank/DDBJ databases">
        <title>The complete sequence of plasmid3 of Deinococcus proteolyticus DSM 20540.</title>
        <authorList>
            <consortium name="US DOE Joint Genome Institute (JGI-PGF)"/>
            <person name="Lucas S."/>
            <person name="Copeland A."/>
            <person name="Lapidus A."/>
            <person name="Bruce D."/>
            <person name="Goodwin L."/>
            <person name="Pitluck S."/>
            <person name="Kyrpides N."/>
            <person name="Mavromatis K."/>
            <person name="Pagani I."/>
            <person name="Ivanova N."/>
            <person name="Ovchinnikova G."/>
            <person name="Zeytun A."/>
            <person name="Detter J.C."/>
            <person name="Han C."/>
            <person name="Land M."/>
            <person name="Hauser L."/>
            <person name="Markowitz V."/>
            <person name="Cheng J.-F."/>
            <person name="Hugenholtz P."/>
            <person name="Woyke T."/>
            <person name="Wu D."/>
            <person name="Pukall R."/>
            <person name="Steenblock K."/>
            <person name="Brambilla E."/>
            <person name="Klenk H.-P."/>
            <person name="Eisen J.A."/>
        </authorList>
    </citation>
    <scope>NUCLEOTIDE SEQUENCE [LARGE SCALE GENOMIC DNA]</scope>
    <source>
        <strain evidence="8">ATCC 35074 / DSM 20540 / JCM 6276 / NBRC 101906 / NCIMB 13154 / VKM Ac-1939 / CCM 2703 / MRP</strain>
        <plasmid evidence="8">Plasmid pDEIPR03</plasmid>
    </source>
</reference>
<dbReference type="Pfam" id="PF01497">
    <property type="entry name" value="Peripla_BP_2"/>
    <property type="match status" value="1"/>
</dbReference>
<dbReference type="PROSITE" id="PS50983">
    <property type="entry name" value="FE_B12_PBP"/>
    <property type="match status" value="1"/>
</dbReference>
<dbReference type="GO" id="GO:1901678">
    <property type="term" value="P:iron coordination entity transport"/>
    <property type="evidence" value="ECO:0007669"/>
    <property type="project" value="UniProtKB-ARBA"/>
</dbReference>
<dbReference type="EMBL" id="CP002539">
    <property type="protein sequence ID" value="ADY27701.1"/>
    <property type="molecule type" value="Genomic_DNA"/>
</dbReference>
<evidence type="ECO:0000256" key="4">
    <source>
        <dbReference type="ARBA" id="ARBA00022729"/>
    </source>
</evidence>
<dbReference type="eggNOG" id="COG4594">
    <property type="taxonomic scope" value="Bacteria"/>
</dbReference>
<keyword evidence="8" id="KW-1185">Reference proteome</keyword>
<evidence type="ECO:0000256" key="2">
    <source>
        <dbReference type="ARBA" id="ARBA00008814"/>
    </source>
</evidence>
<dbReference type="InterPro" id="IPR002491">
    <property type="entry name" value="ABC_transptr_periplasmic_BD"/>
</dbReference>
<dbReference type="InterPro" id="IPR051313">
    <property type="entry name" value="Bact_iron-sidero_bind"/>
</dbReference>
<geneLocation type="plasmid" evidence="7 8">
    <name>pDEIPR03</name>
</geneLocation>
<dbReference type="PANTHER" id="PTHR30532">
    <property type="entry name" value="IRON III DICITRATE-BINDING PERIPLASMIC PROTEIN"/>
    <property type="match status" value="1"/>
</dbReference>
<organism evidence="7 8">
    <name type="scientific">Deinococcus proteolyticus (strain ATCC 35074 / DSM 20540 / JCM 6276 / NBRC 101906 / NCIMB 13154 / VKM Ac-1939 / CCM 2703 / MRP)</name>
    <dbReference type="NCBI Taxonomy" id="693977"/>
    <lineage>
        <taxon>Bacteria</taxon>
        <taxon>Thermotogati</taxon>
        <taxon>Deinococcota</taxon>
        <taxon>Deinococci</taxon>
        <taxon>Deinococcales</taxon>
        <taxon>Deinococcaceae</taxon>
        <taxon>Deinococcus</taxon>
    </lineage>
</organism>
<dbReference type="CDD" id="cd01146">
    <property type="entry name" value="FhuD"/>
    <property type="match status" value="1"/>
</dbReference>
<dbReference type="KEGG" id="dpt:Deipr_2587"/>
<evidence type="ECO:0000256" key="1">
    <source>
        <dbReference type="ARBA" id="ARBA00004196"/>
    </source>
</evidence>
<name>F0RQZ2_DEIPM</name>